<name>A0AAW5TVA7_9LACT</name>
<reference evidence="1" key="1">
    <citation type="submission" date="2023-08" db="EMBL/GenBank/DDBJ databases">
        <title>Genomic analyses of the natural microbiome of Caenorhabditis elegans.</title>
        <authorList>
            <person name="Samuel B."/>
        </authorList>
    </citation>
    <scope>NUCLEOTIDE SEQUENCE</scope>
    <source>
        <strain evidence="1">BIGb0220</strain>
    </source>
</reference>
<accession>A0AAW5TVA7</accession>
<sequence length="38" mass="4161">MKKVTLIKTMTLATLFTSLCAYKMQGHAQTPNGSVAKF</sequence>
<protein>
    <submittedName>
        <fullName evidence="1">Uncharacterized protein</fullName>
    </submittedName>
</protein>
<evidence type="ECO:0000313" key="1">
    <source>
        <dbReference type="EMBL" id="MCW2282207.1"/>
    </source>
</evidence>
<evidence type="ECO:0000313" key="2">
    <source>
        <dbReference type="Proteomes" id="UP001207687"/>
    </source>
</evidence>
<proteinExistence type="predicted"/>
<dbReference type="Proteomes" id="UP001207687">
    <property type="component" value="Unassembled WGS sequence"/>
</dbReference>
<dbReference type="AlphaFoldDB" id="A0AAW5TVA7"/>
<organism evidence="1 2">
    <name type="scientific">Lactococcus lactis</name>
    <dbReference type="NCBI Taxonomy" id="1358"/>
    <lineage>
        <taxon>Bacteria</taxon>
        <taxon>Bacillati</taxon>
        <taxon>Bacillota</taxon>
        <taxon>Bacilli</taxon>
        <taxon>Lactobacillales</taxon>
        <taxon>Streptococcaceae</taxon>
        <taxon>Lactococcus</taxon>
    </lineage>
</organism>
<dbReference type="EMBL" id="JAOQNN010000003">
    <property type="protein sequence ID" value="MCW2282207.1"/>
    <property type="molecule type" value="Genomic_DNA"/>
</dbReference>
<gene>
    <name evidence="1" type="ORF">M2256_002752</name>
</gene>
<comment type="caution">
    <text evidence="1">The sequence shown here is derived from an EMBL/GenBank/DDBJ whole genome shotgun (WGS) entry which is preliminary data.</text>
</comment>